<keyword evidence="3" id="KW-1185">Reference proteome</keyword>
<dbReference type="Proteomes" id="UP000037035">
    <property type="component" value="Unassembled WGS sequence"/>
</dbReference>
<dbReference type="GO" id="GO:0003676">
    <property type="term" value="F:nucleic acid binding"/>
    <property type="evidence" value="ECO:0007669"/>
    <property type="project" value="InterPro"/>
</dbReference>
<dbReference type="GO" id="GO:0006397">
    <property type="term" value="P:mRNA processing"/>
    <property type="evidence" value="ECO:0007669"/>
    <property type="project" value="UniProtKB-KW"/>
</dbReference>
<evidence type="ECO:0008006" key="4">
    <source>
        <dbReference type="Google" id="ProtNLM"/>
    </source>
</evidence>
<protein>
    <recommendedName>
        <fullName evidence="4">CCHC-type domain-containing protein</fullName>
    </recommendedName>
</protein>
<evidence type="ECO:0000256" key="1">
    <source>
        <dbReference type="ARBA" id="ARBA00022664"/>
    </source>
</evidence>
<evidence type="ECO:0000313" key="2">
    <source>
        <dbReference type="EMBL" id="KNZ59645.1"/>
    </source>
</evidence>
<evidence type="ECO:0000313" key="3">
    <source>
        <dbReference type="Proteomes" id="UP000037035"/>
    </source>
</evidence>
<keyword evidence="1" id="KW-0507">mRNA processing</keyword>
<dbReference type="SUPFAM" id="SSF57756">
    <property type="entry name" value="Retrovirus zinc finger-like domains"/>
    <property type="match status" value="1"/>
</dbReference>
<reference evidence="2 3" key="1">
    <citation type="submission" date="2015-08" db="EMBL/GenBank/DDBJ databases">
        <title>Next Generation Sequencing and Analysis of the Genome of Puccinia sorghi L Schw, the Causal Agent of Maize Common Rust.</title>
        <authorList>
            <person name="Rochi L."/>
            <person name="Burguener G."/>
            <person name="Darino M."/>
            <person name="Turjanski A."/>
            <person name="Kreff E."/>
            <person name="Dieguez M.J."/>
            <person name="Sacco F."/>
        </authorList>
    </citation>
    <scope>NUCLEOTIDE SEQUENCE [LARGE SCALE GENOMIC DNA]</scope>
    <source>
        <strain evidence="2 3">RO10H11247</strain>
    </source>
</reference>
<accession>A0A0L6VHQ7</accession>
<organism evidence="2 3">
    <name type="scientific">Puccinia sorghi</name>
    <dbReference type="NCBI Taxonomy" id="27349"/>
    <lineage>
        <taxon>Eukaryota</taxon>
        <taxon>Fungi</taxon>
        <taxon>Dikarya</taxon>
        <taxon>Basidiomycota</taxon>
        <taxon>Pucciniomycotina</taxon>
        <taxon>Pucciniomycetes</taxon>
        <taxon>Pucciniales</taxon>
        <taxon>Pucciniaceae</taxon>
        <taxon>Puccinia</taxon>
    </lineage>
</organism>
<dbReference type="AlphaFoldDB" id="A0A0L6VHQ7"/>
<dbReference type="OrthoDB" id="2506816at2759"/>
<gene>
    <name evidence="2" type="ORF">VP01_1689g5</name>
</gene>
<dbReference type="GO" id="GO:0008270">
    <property type="term" value="F:zinc ion binding"/>
    <property type="evidence" value="ECO:0007669"/>
    <property type="project" value="InterPro"/>
</dbReference>
<sequence>MAQLPLYLLKLANPTVPLTLGLVLINSHFQANSLCRLVLKSNLSIFLSLVVTVLISKSTFLLPPGKIPNVEMLVNAINGRCHERYEPPHCRSTKQPNNPTSGKIYVEKATFYCGKVHSDSLMERFGYACLYCKETGHWYSNCDPLQKETCSTACS</sequence>
<dbReference type="EMBL" id="LAVV01006491">
    <property type="protein sequence ID" value="KNZ59645.1"/>
    <property type="molecule type" value="Genomic_DNA"/>
</dbReference>
<proteinExistence type="predicted"/>
<dbReference type="InterPro" id="IPR036875">
    <property type="entry name" value="Znf_CCHC_sf"/>
</dbReference>
<comment type="caution">
    <text evidence="2">The sequence shown here is derived from an EMBL/GenBank/DDBJ whole genome shotgun (WGS) entry which is preliminary data.</text>
</comment>
<name>A0A0L6VHQ7_9BASI</name>
<dbReference type="VEuPathDB" id="FungiDB:VP01_1689g5"/>